<reference evidence="1" key="1">
    <citation type="journal article" date="2014" name="Front. Microbiol.">
        <title>High frequency of phylogenetically diverse reductive dehalogenase-homologous genes in deep subseafloor sedimentary metagenomes.</title>
        <authorList>
            <person name="Kawai M."/>
            <person name="Futagami T."/>
            <person name="Toyoda A."/>
            <person name="Takaki Y."/>
            <person name="Nishi S."/>
            <person name="Hori S."/>
            <person name="Arai W."/>
            <person name="Tsubouchi T."/>
            <person name="Morono Y."/>
            <person name="Uchiyama I."/>
            <person name="Ito T."/>
            <person name="Fujiyama A."/>
            <person name="Inagaki F."/>
            <person name="Takami H."/>
        </authorList>
    </citation>
    <scope>NUCLEOTIDE SEQUENCE</scope>
    <source>
        <strain evidence="1">Expedition CK06-06</strain>
    </source>
</reference>
<dbReference type="AlphaFoldDB" id="X1UUH8"/>
<evidence type="ECO:0000313" key="1">
    <source>
        <dbReference type="EMBL" id="GAJ03521.1"/>
    </source>
</evidence>
<protein>
    <recommendedName>
        <fullName evidence="2">GRAM domain-containing protein</fullName>
    </recommendedName>
</protein>
<dbReference type="EMBL" id="BARW01031479">
    <property type="protein sequence ID" value="GAJ03521.1"/>
    <property type="molecule type" value="Genomic_DNA"/>
</dbReference>
<name>X1UUH8_9ZZZZ</name>
<gene>
    <name evidence="1" type="ORF">S12H4_50062</name>
</gene>
<evidence type="ECO:0008006" key="2">
    <source>
        <dbReference type="Google" id="ProtNLM"/>
    </source>
</evidence>
<organism evidence="1">
    <name type="scientific">marine sediment metagenome</name>
    <dbReference type="NCBI Taxonomy" id="412755"/>
    <lineage>
        <taxon>unclassified sequences</taxon>
        <taxon>metagenomes</taxon>
        <taxon>ecological metagenomes</taxon>
    </lineage>
</organism>
<accession>X1UUH8</accession>
<sequence length="95" mass="10717">MYYGKLDGSDGALIMSRKKYVFVESKGFIRKTHTAILDVPHENVEDMVREGTTKMTLKLRDGNSHGFATFKLPVDVIKEDLELFLKDGTLPSPDL</sequence>
<proteinExistence type="predicted"/>
<comment type="caution">
    <text evidence="1">The sequence shown here is derived from an EMBL/GenBank/DDBJ whole genome shotgun (WGS) entry which is preliminary data.</text>
</comment>